<evidence type="ECO:0000256" key="3">
    <source>
        <dbReference type="ARBA" id="ARBA00022553"/>
    </source>
</evidence>
<dbReference type="SMART" id="SM00091">
    <property type="entry name" value="PAS"/>
    <property type="match status" value="2"/>
</dbReference>
<evidence type="ECO:0000256" key="5">
    <source>
        <dbReference type="ARBA" id="ARBA00022741"/>
    </source>
</evidence>
<dbReference type="InterPro" id="IPR004358">
    <property type="entry name" value="Sig_transdc_His_kin-like_C"/>
</dbReference>
<dbReference type="Pfam" id="PF00989">
    <property type="entry name" value="PAS"/>
    <property type="match status" value="1"/>
</dbReference>
<evidence type="ECO:0000256" key="7">
    <source>
        <dbReference type="ARBA" id="ARBA00022840"/>
    </source>
</evidence>
<evidence type="ECO:0000256" key="1">
    <source>
        <dbReference type="ARBA" id="ARBA00000085"/>
    </source>
</evidence>
<evidence type="ECO:0000313" key="11">
    <source>
        <dbReference type="EMBL" id="MBR0666480.1"/>
    </source>
</evidence>
<dbReference type="SMART" id="SM00387">
    <property type="entry name" value="HATPase_c"/>
    <property type="match status" value="1"/>
</dbReference>
<evidence type="ECO:0000259" key="10">
    <source>
        <dbReference type="PROSITE" id="PS50112"/>
    </source>
</evidence>
<evidence type="ECO:0000313" key="12">
    <source>
        <dbReference type="Proteomes" id="UP001196870"/>
    </source>
</evidence>
<feature type="domain" description="PAS" evidence="10">
    <location>
        <begin position="20"/>
        <end position="59"/>
    </location>
</feature>
<name>A0ABS5F2X9_9PROT</name>
<keyword evidence="7" id="KW-0067">ATP-binding</keyword>
<dbReference type="InterPro" id="IPR005467">
    <property type="entry name" value="His_kinase_dom"/>
</dbReference>
<keyword evidence="12" id="KW-1185">Reference proteome</keyword>
<dbReference type="InterPro" id="IPR003661">
    <property type="entry name" value="HisK_dim/P_dom"/>
</dbReference>
<dbReference type="Pfam" id="PF13426">
    <property type="entry name" value="PAS_9"/>
    <property type="match status" value="2"/>
</dbReference>
<gene>
    <name evidence="11" type="ORF">GXW71_19130</name>
</gene>
<dbReference type="PANTHER" id="PTHR43065">
    <property type="entry name" value="SENSOR HISTIDINE KINASE"/>
    <property type="match status" value="1"/>
</dbReference>
<evidence type="ECO:0000256" key="8">
    <source>
        <dbReference type="ARBA" id="ARBA00023012"/>
    </source>
</evidence>
<comment type="caution">
    <text evidence="11">The sequence shown here is derived from an EMBL/GenBank/DDBJ whole genome shotgun (WGS) entry which is preliminary data.</text>
</comment>
<dbReference type="SUPFAM" id="SSF55785">
    <property type="entry name" value="PYP-like sensor domain (PAS domain)"/>
    <property type="match status" value="2"/>
</dbReference>
<dbReference type="CDD" id="cd00130">
    <property type="entry name" value="PAS"/>
    <property type="match status" value="1"/>
</dbReference>
<dbReference type="Pfam" id="PF00512">
    <property type="entry name" value="HisKA"/>
    <property type="match status" value="1"/>
</dbReference>
<keyword evidence="8" id="KW-0902">Two-component regulatory system</keyword>
<dbReference type="PROSITE" id="PS50109">
    <property type="entry name" value="HIS_KIN"/>
    <property type="match status" value="1"/>
</dbReference>
<dbReference type="PROSITE" id="PS50112">
    <property type="entry name" value="PAS"/>
    <property type="match status" value="1"/>
</dbReference>
<dbReference type="Gene3D" id="3.30.450.20">
    <property type="entry name" value="PAS domain"/>
    <property type="match status" value="2"/>
</dbReference>
<evidence type="ECO:0000259" key="9">
    <source>
        <dbReference type="PROSITE" id="PS50109"/>
    </source>
</evidence>
<evidence type="ECO:0000256" key="6">
    <source>
        <dbReference type="ARBA" id="ARBA00022777"/>
    </source>
</evidence>
<dbReference type="InterPro" id="IPR003594">
    <property type="entry name" value="HATPase_dom"/>
</dbReference>
<keyword evidence="6" id="KW-0418">Kinase</keyword>
<dbReference type="InterPro" id="IPR036890">
    <property type="entry name" value="HATPase_C_sf"/>
</dbReference>
<dbReference type="Proteomes" id="UP001196870">
    <property type="component" value="Unassembled WGS sequence"/>
</dbReference>
<evidence type="ECO:0000256" key="4">
    <source>
        <dbReference type="ARBA" id="ARBA00022679"/>
    </source>
</evidence>
<dbReference type="InterPro" id="IPR035965">
    <property type="entry name" value="PAS-like_dom_sf"/>
</dbReference>
<dbReference type="SUPFAM" id="SSF55874">
    <property type="entry name" value="ATPase domain of HSP90 chaperone/DNA topoisomerase II/histidine kinase"/>
    <property type="match status" value="1"/>
</dbReference>
<dbReference type="PANTHER" id="PTHR43065:SF10">
    <property type="entry name" value="PEROXIDE STRESS-ACTIVATED HISTIDINE KINASE MAK3"/>
    <property type="match status" value="1"/>
</dbReference>
<dbReference type="RefSeq" id="WP_211854153.1">
    <property type="nucleotide sequence ID" value="NZ_JAAGBB010000023.1"/>
</dbReference>
<feature type="domain" description="Histidine kinase" evidence="9">
    <location>
        <begin position="467"/>
        <end position="683"/>
    </location>
</feature>
<keyword evidence="3" id="KW-0597">Phosphoprotein</keyword>
<dbReference type="Gene3D" id="1.10.287.130">
    <property type="match status" value="1"/>
</dbReference>
<keyword evidence="5" id="KW-0547">Nucleotide-binding</keyword>
<dbReference type="CDD" id="cd00082">
    <property type="entry name" value="HisKA"/>
    <property type="match status" value="1"/>
</dbReference>
<reference evidence="12" key="1">
    <citation type="journal article" date="2021" name="Syst. Appl. Microbiol.">
        <title>Roseomonas hellenica sp. nov., isolated from roots of wild-growing Alkanna tinctoria.</title>
        <authorList>
            <person name="Rat A."/>
            <person name="Naranjo H.D."/>
            <person name="Lebbe L."/>
            <person name="Cnockaert M."/>
            <person name="Krigas N."/>
            <person name="Grigoriadou K."/>
            <person name="Maloupa E."/>
            <person name="Willems A."/>
        </authorList>
    </citation>
    <scope>NUCLEOTIDE SEQUENCE [LARGE SCALE GENOMIC DNA]</scope>
    <source>
        <strain evidence="12">LMG 31523</strain>
    </source>
</reference>
<dbReference type="EMBL" id="JAAGBB010000023">
    <property type="protein sequence ID" value="MBR0666480.1"/>
    <property type="molecule type" value="Genomic_DNA"/>
</dbReference>
<dbReference type="InterPro" id="IPR013767">
    <property type="entry name" value="PAS_fold"/>
</dbReference>
<dbReference type="NCBIfam" id="TIGR00229">
    <property type="entry name" value="sensory_box"/>
    <property type="match status" value="1"/>
</dbReference>
<dbReference type="InterPro" id="IPR036097">
    <property type="entry name" value="HisK_dim/P_sf"/>
</dbReference>
<dbReference type="PRINTS" id="PR00344">
    <property type="entry name" value="BCTRLSENSOR"/>
</dbReference>
<protein>
    <recommendedName>
        <fullName evidence="2">histidine kinase</fullName>
        <ecNumber evidence="2">2.7.13.3</ecNumber>
    </recommendedName>
</protein>
<comment type="catalytic activity">
    <reaction evidence="1">
        <text>ATP + protein L-histidine = ADP + protein N-phospho-L-histidine.</text>
        <dbReference type="EC" id="2.7.13.3"/>
    </reaction>
</comment>
<proteinExistence type="predicted"/>
<dbReference type="Pfam" id="PF02518">
    <property type="entry name" value="HATPase_c"/>
    <property type="match status" value="1"/>
</dbReference>
<evidence type="ECO:0000256" key="2">
    <source>
        <dbReference type="ARBA" id="ARBA00012438"/>
    </source>
</evidence>
<dbReference type="Gene3D" id="3.30.565.10">
    <property type="entry name" value="Histidine kinase-like ATPase, C-terminal domain"/>
    <property type="match status" value="1"/>
</dbReference>
<accession>A0ABS5F2X9</accession>
<dbReference type="EC" id="2.7.13.3" evidence="2"/>
<dbReference type="SUPFAM" id="SSF47384">
    <property type="entry name" value="Homodimeric domain of signal transducing histidine kinase"/>
    <property type="match status" value="1"/>
</dbReference>
<dbReference type="SMART" id="SM00388">
    <property type="entry name" value="HisKA"/>
    <property type="match status" value="1"/>
</dbReference>
<dbReference type="InterPro" id="IPR000014">
    <property type="entry name" value="PAS"/>
</dbReference>
<keyword evidence="4" id="KW-0808">Transferase</keyword>
<organism evidence="11 12">
    <name type="scientific">Plastoroseomonas hellenica</name>
    <dbReference type="NCBI Taxonomy" id="2687306"/>
    <lineage>
        <taxon>Bacteria</taxon>
        <taxon>Pseudomonadati</taxon>
        <taxon>Pseudomonadota</taxon>
        <taxon>Alphaproteobacteria</taxon>
        <taxon>Acetobacterales</taxon>
        <taxon>Acetobacteraceae</taxon>
        <taxon>Plastoroseomonas</taxon>
    </lineage>
</organism>
<sequence length="688" mass="75327">MAEKLRIVAERGACPAAGAELADLASESVIACDLKGFIQYWNPASEALYGWPAMAMLGRRLGEISASIPLDSEHWQQLLREGRWHGPVRRCTATGSQITVSVRRTVRYNELGEALDVVEYGRGASIGVAEIGTHAAAEPQGGGAACWELDISGAHALLSPASAPEHPHDALGPDQEDALERLLSLARIVDVNDRTVRLFGGNADRKQMVGQPMANFWPAETRSVLTRLLAEVAACGPSQIIRRRLDQAQCVLRDATLTAWRSVAGGRNTAFLMVHGAAAGDRTAWELQASEDRYRKLIHYMPTALWQVDARGMGEILDRLRAEGVTDIASFLTEHPEIVELGKDVVCVTEVNSGAISLLGGRCAADLIRPVRYLFTGTPDTAKRIMIAHFEGRRNHAEQGRILTLNGRMRDVLFHVTYPMPPEQMDTTFITIEDITERLRTETQLRQLQADHAHAARISTLGELATSIAHEVKQPLAAIVTNAETSLRWLSRDDVNVEKLRQLTGRIISSASRANDIIQHVRSMAQRGERERTSLHMSEIVEEALLFVRHEIEARRIDLAITAAPSCPRILGDRIQLQQVIVNLIINSVQAIAQAESTERRIRICIGSGPPGALGFSIHDSGPGIAPDILDRVFESFFTTKVDGMGIGLSVCHSIITAHGGSIEAENHPRGGAIFRFSLPAQPHEARD</sequence>